<dbReference type="Gene3D" id="1.10.1670.10">
    <property type="entry name" value="Helix-hairpin-Helix base-excision DNA repair enzymes (C-terminal)"/>
    <property type="match status" value="1"/>
</dbReference>
<keyword evidence="4" id="KW-0227">DNA damage</keyword>
<dbReference type="PANTHER" id="PTHR10359:SF18">
    <property type="entry name" value="ENDONUCLEASE III"/>
    <property type="match status" value="1"/>
</dbReference>
<dbReference type="GO" id="GO:0046872">
    <property type="term" value="F:metal ion binding"/>
    <property type="evidence" value="ECO:0007669"/>
    <property type="project" value="UniProtKB-KW"/>
</dbReference>
<comment type="similarity">
    <text evidence="1">Belongs to the Nth/MutY family.</text>
</comment>
<dbReference type="InterPro" id="IPR000445">
    <property type="entry name" value="HhH_motif"/>
</dbReference>
<keyword evidence="6" id="KW-0408">Iron</keyword>
<evidence type="ECO:0000313" key="12">
    <source>
        <dbReference type="Proteomes" id="UP000229342"/>
    </source>
</evidence>
<dbReference type="PANTHER" id="PTHR10359">
    <property type="entry name" value="A/G-SPECIFIC ADENINE GLYCOSYLASE/ENDONUCLEASE III"/>
    <property type="match status" value="1"/>
</dbReference>
<dbReference type="InterPro" id="IPR023170">
    <property type="entry name" value="HhH_base_excis_C"/>
</dbReference>
<evidence type="ECO:0000256" key="1">
    <source>
        <dbReference type="ARBA" id="ARBA00008343"/>
    </source>
</evidence>
<dbReference type="GO" id="GO:0019104">
    <property type="term" value="F:DNA N-glycosylase activity"/>
    <property type="evidence" value="ECO:0007669"/>
    <property type="project" value="TreeGrafter"/>
</dbReference>
<keyword evidence="11" id="KW-0540">Nuclease</keyword>
<sequence>MNQKIVIKQLKVLEKDVAGMRLVAEEWKEEWQTLLAILMSARTRDETTIVVAEKLFTAFPTLSKLAEAKEADIQKIIYQVNFFQNKAKYIVATSRELLTQFGGEVPHDMEKLVTLPGVGRKTANVFLAEYGVDAIGVDTHVSYISQKLGWTRSKTPDKIEQDLLALFPRTYWRKLNSILVRFGKTHQSRVKKDELLEKISKI</sequence>
<dbReference type="InterPro" id="IPR003265">
    <property type="entry name" value="HhH-GPD_domain"/>
</dbReference>
<keyword evidence="2" id="KW-0004">4Fe-4S</keyword>
<evidence type="ECO:0000259" key="10">
    <source>
        <dbReference type="SMART" id="SM00478"/>
    </source>
</evidence>
<feature type="domain" description="HhH-GPD" evidence="10">
    <location>
        <begin position="39"/>
        <end position="185"/>
    </location>
</feature>
<dbReference type="EMBL" id="PCVG01000029">
    <property type="protein sequence ID" value="PIQ68764.1"/>
    <property type="molecule type" value="Genomic_DNA"/>
</dbReference>
<evidence type="ECO:0000313" key="11">
    <source>
        <dbReference type="EMBL" id="PIQ68764.1"/>
    </source>
</evidence>
<dbReference type="Pfam" id="PF00633">
    <property type="entry name" value="HHH"/>
    <property type="match status" value="1"/>
</dbReference>
<dbReference type="GO" id="GO:0006285">
    <property type="term" value="P:base-excision repair, AP site formation"/>
    <property type="evidence" value="ECO:0007669"/>
    <property type="project" value="TreeGrafter"/>
</dbReference>
<keyword evidence="7" id="KW-0411">Iron-sulfur</keyword>
<keyword evidence="8" id="KW-0234">DNA repair</keyword>
<dbReference type="AlphaFoldDB" id="A0A2H0KED6"/>
<dbReference type="Proteomes" id="UP000229342">
    <property type="component" value="Unassembled WGS sequence"/>
</dbReference>
<proteinExistence type="inferred from homology"/>
<dbReference type="InterPro" id="IPR011257">
    <property type="entry name" value="DNA_glycosylase"/>
</dbReference>
<keyword evidence="11" id="KW-0255">Endonuclease</keyword>
<evidence type="ECO:0000256" key="3">
    <source>
        <dbReference type="ARBA" id="ARBA00022723"/>
    </source>
</evidence>
<name>A0A2H0KED6_9BACT</name>
<reference evidence="11 12" key="1">
    <citation type="submission" date="2017-09" db="EMBL/GenBank/DDBJ databases">
        <title>Depth-based differentiation of microbial function through sediment-hosted aquifers and enrichment of novel symbionts in the deep terrestrial subsurface.</title>
        <authorList>
            <person name="Probst A.J."/>
            <person name="Ladd B."/>
            <person name="Jarett J.K."/>
            <person name="Geller-Mcgrath D.E."/>
            <person name="Sieber C.M."/>
            <person name="Emerson J.B."/>
            <person name="Anantharaman K."/>
            <person name="Thomas B.C."/>
            <person name="Malmstrom R."/>
            <person name="Stieglmeier M."/>
            <person name="Klingl A."/>
            <person name="Woyke T."/>
            <person name="Ryan C.M."/>
            <person name="Banfield J.F."/>
        </authorList>
    </citation>
    <scope>NUCLEOTIDE SEQUENCE [LARGE SCALE GENOMIC DNA]</scope>
    <source>
        <strain evidence="11">CG11_big_fil_rev_8_21_14_0_20_46_11</strain>
    </source>
</reference>
<evidence type="ECO:0000256" key="6">
    <source>
        <dbReference type="ARBA" id="ARBA00023004"/>
    </source>
</evidence>
<organism evidence="11 12">
    <name type="scientific">Candidatus Taylorbacteria bacterium CG11_big_fil_rev_8_21_14_0_20_46_11</name>
    <dbReference type="NCBI Taxonomy" id="1975025"/>
    <lineage>
        <taxon>Bacteria</taxon>
        <taxon>Candidatus Tayloriibacteriota</taxon>
    </lineage>
</organism>
<evidence type="ECO:0000256" key="8">
    <source>
        <dbReference type="ARBA" id="ARBA00023204"/>
    </source>
</evidence>
<comment type="caution">
    <text evidence="11">The sequence shown here is derived from an EMBL/GenBank/DDBJ whole genome shotgun (WGS) entry which is preliminary data.</text>
</comment>
<dbReference type="Gene3D" id="1.10.340.30">
    <property type="entry name" value="Hypothetical protein, domain 2"/>
    <property type="match status" value="1"/>
</dbReference>
<gene>
    <name evidence="11" type="ORF">COV91_02330</name>
</gene>
<dbReference type="SMART" id="SM00478">
    <property type="entry name" value="ENDO3c"/>
    <property type="match status" value="1"/>
</dbReference>
<dbReference type="SUPFAM" id="SSF48150">
    <property type="entry name" value="DNA-glycosylase"/>
    <property type="match status" value="1"/>
</dbReference>
<dbReference type="GO" id="GO:0003677">
    <property type="term" value="F:DNA binding"/>
    <property type="evidence" value="ECO:0007669"/>
    <property type="project" value="InterPro"/>
</dbReference>
<dbReference type="CDD" id="cd00056">
    <property type="entry name" value="ENDO3c"/>
    <property type="match status" value="1"/>
</dbReference>
<evidence type="ECO:0000256" key="5">
    <source>
        <dbReference type="ARBA" id="ARBA00022801"/>
    </source>
</evidence>
<dbReference type="GO" id="GO:0051539">
    <property type="term" value="F:4 iron, 4 sulfur cluster binding"/>
    <property type="evidence" value="ECO:0007669"/>
    <property type="project" value="UniProtKB-KW"/>
</dbReference>
<evidence type="ECO:0000256" key="7">
    <source>
        <dbReference type="ARBA" id="ARBA00023014"/>
    </source>
</evidence>
<evidence type="ECO:0000256" key="2">
    <source>
        <dbReference type="ARBA" id="ARBA00022485"/>
    </source>
</evidence>
<dbReference type="FunFam" id="1.10.340.30:FF:000001">
    <property type="entry name" value="Endonuclease III"/>
    <property type="match status" value="1"/>
</dbReference>
<protein>
    <submittedName>
        <fullName evidence="11">Endonuclease III</fullName>
    </submittedName>
</protein>
<accession>A0A2H0KED6</accession>
<keyword evidence="3" id="KW-0479">Metal-binding</keyword>
<keyword evidence="5" id="KW-0378">Hydrolase</keyword>
<dbReference type="GO" id="GO:0004519">
    <property type="term" value="F:endonuclease activity"/>
    <property type="evidence" value="ECO:0007669"/>
    <property type="project" value="UniProtKB-KW"/>
</dbReference>
<evidence type="ECO:0000256" key="9">
    <source>
        <dbReference type="ARBA" id="ARBA00023295"/>
    </source>
</evidence>
<dbReference type="Pfam" id="PF00730">
    <property type="entry name" value="HhH-GPD"/>
    <property type="match status" value="1"/>
</dbReference>
<evidence type="ECO:0000256" key="4">
    <source>
        <dbReference type="ARBA" id="ARBA00022763"/>
    </source>
</evidence>
<keyword evidence="9" id="KW-0326">Glycosidase</keyword>